<name>A0AAV9W764_9PEZI</name>
<comment type="caution">
    <text evidence="1">The sequence shown here is derived from an EMBL/GenBank/DDBJ whole genome shotgun (WGS) entry which is preliminary data.</text>
</comment>
<keyword evidence="2" id="KW-1185">Reference proteome</keyword>
<gene>
    <name evidence="1" type="ORF">TWF481_009717</name>
</gene>
<proteinExistence type="predicted"/>
<evidence type="ECO:0000313" key="2">
    <source>
        <dbReference type="Proteomes" id="UP001370758"/>
    </source>
</evidence>
<dbReference type="Proteomes" id="UP001370758">
    <property type="component" value="Unassembled WGS sequence"/>
</dbReference>
<dbReference type="AlphaFoldDB" id="A0AAV9W764"/>
<sequence length="206" mass="23885">MLASNPDPGEKMPRNSKLRKLLSRIASKLRIRQKAEDPEDPPPQDPEYITIIYVKDSGVYVHKMPFSDHTTVEDVKESFQDIRSLCWEDAMKLLKSIPPVHTNREMPYSVIGYPRSEWIMGSTFTLKELLHPWNPTQAQFFVNVITPAVTTVSTEYAYTDIYRQLQTYNASQIPGRVSSRRFEELEMFWAGMIARYNLERPGNIGR</sequence>
<reference evidence="1 2" key="1">
    <citation type="submission" date="2023-08" db="EMBL/GenBank/DDBJ databases">
        <authorList>
            <person name="Palmer J.M."/>
        </authorList>
    </citation>
    <scope>NUCLEOTIDE SEQUENCE [LARGE SCALE GENOMIC DNA]</scope>
    <source>
        <strain evidence="1 2">TWF481</strain>
    </source>
</reference>
<accession>A0AAV9W764</accession>
<protein>
    <submittedName>
        <fullName evidence="1">Uncharacterized protein</fullName>
    </submittedName>
</protein>
<evidence type="ECO:0000313" key="1">
    <source>
        <dbReference type="EMBL" id="KAK6501898.1"/>
    </source>
</evidence>
<dbReference type="EMBL" id="JAVHJL010000006">
    <property type="protein sequence ID" value="KAK6501898.1"/>
    <property type="molecule type" value="Genomic_DNA"/>
</dbReference>
<organism evidence="1 2">
    <name type="scientific">Arthrobotrys musiformis</name>
    <dbReference type="NCBI Taxonomy" id="47236"/>
    <lineage>
        <taxon>Eukaryota</taxon>
        <taxon>Fungi</taxon>
        <taxon>Dikarya</taxon>
        <taxon>Ascomycota</taxon>
        <taxon>Pezizomycotina</taxon>
        <taxon>Orbiliomycetes</taxon>
        <taxon>Orbiliales</taxon>
        <taxon>Orbiliaceae</taxon>
        <taxon>Arthrobotrys</taxon>
    </lineage>
</organism>